<dbReference type="HAMAP" id="MF_00113">
    <property type="entry name" value="QueA"/>
    <property type="match status" value="1"/>
</dbReference>
<name>A0ABY1QNP8_9BACT</name>
<evidence type="ECO:0000256" key="5">
    <source>
        <dbReference type="HAMAP-Rule" id="MF_00113"/>
    </source>
</evidence>
<comment type="catalytic activity">
    <reaction evidence="5">
        <text>7-aminomethyl-7-carbaguanosine(34) in tRNA + S-adenosyl-L-methionine = epoxyqueuosine(34) in tRNA + adenine + L-methionine + 2 H(+)</text>
        <dbReference type="Rhea" id="RHEA:32155"/>
        <dbReference type="Rhea" id="RHEA-COMP:10342"/>
        <dbReference type="Rhea" id="RHEA-COMP:18582"/>
        <dbReference type="ChEBI" id="CHEBI:15378"/>
        <dbReference type="ChEBI" id="CHEBI:16708"/>
        <dbReference type="ChEBI" id="CHEBI:57844"/>
        <dbReference type="ChEBI" id="CHEBI:59789"/>
        <dbReference type="ChEBI" id="CHEBI:82833"/>
        <dbReference type="ChEBI" id="CHEBI:194443"/>
        <dbReference type="EC" id="2.4.99.17"/>
    </reaction>
</comment>
<proteinExistence type="inferred from homology"/>
<dbReference type="EC" id="2.4.99.17" evidence="5"/>
<keyword evidence="1 5" id="KW-0963">Cytoplasm</keyword>
<comment type="function">
    <text evidence="5">Transfers and isomerizes the ribose moiety from AdoMet to the 7-aminomethyl group of 7-deazaguanine (preQ1-tRNA) to give epoxyqueuosine (oQ-tRNA).</text>
</comment>
<dbReference type="NCBIfam" id="TIGR00113">
    <property type="entry name" value="queA"/>
    <property type="match status" value="1"/>
</dbReference>
<evidence type="ECO:0000256" key="4">
    <source>
        <dbReference type="ARBA" id="ARBA00022785"/>
    </source>
</evidence>
<comment type="pathway">
    <text evidence="5">tRNA modification; tRNA-queuosine biosynthesis.</text>
</comment>
<comment type="caution">
    <text evidence="6">The sequence shown here is derived from an EMBL/GenBank/DDBJ whole genome shotgun (WGS) entry which is preliminary data.</text>
</comment>
<dbReference type="Pfam" id="PF02547">
    <property type="entry name" value="Queuosine_synth"/>
    <property type="match status" value="1"/>
</dbReference>
<reference evidence="6 7" key="1">
    <citation type="submission" date="2017-05" db="EMBL/GenBank/DDBJ databases">
        <authorList>
            <person name="Varghese N."/>
            <person name="Submissions S."/>
        </authorList>
    </citation>
    <scope>NUCLEOTIDE SEQUENCE [LARGE SCALE GENOMIC DNA]</scope>
    <source>
        <strain evidence="6 7">DSM 25457</strain>
    </source>
</reference>
<comment type="subunit">
    <text evidence="5">Monomer.</text>
</comment>
<dbReference type="Proteomes" id="UP001158067">
    <property type="component" value="Unassembled WGS sequence"/>
</dbReference>
<dbReference type="InterPro" id="IPR036100">
    <property type="entry name" value="QueA_sf"/>
</dbReference>
<sequence length="376" mass="41648">MHSIDLYDYQLPRERIAQEPLRNRVDARLMVIDRAAGTIDHHHVRDLPELLRAEDSLVINNSRVVPARLLGKRTRTGGRWQGLFLRSDPASGIWEMLTKTRGSLKTGETITLQDRDAREGGQLEVVGRDEEGHLMVKPIAETFSAAVDFTGMPAAGSVAGSEASPTQWLERYGRVPIPPYIRDGRMVDADVSNYQTVFASKNEDDKKSVAAPTAGLHFTDSLMKTIAKGQTAIEEVTLHVGIGTFRPIEAQDIDTHHMHQEWGRIDADSCERISQRRAAGGRCVAVGTTSVRVLESSVANNNGKLAEWTGATDLFIKPPYQFGAVDALMTNFHLPKSSLLVLVSAFATRDLIMQAYQEAIEAEYRFFSYGDAMLIL</sequence>
<keyword evidence="3 5" id="KW-0949">S-adenosyl-L-methionine</keyword>
<keyword evidence="2 5" id="KW-0808">Transferase</keyword>
<evidence type="ECO:0000313" key="6">
    <source>
        <dbReference type="EMBL" id="SMP76134.1"/>
    </source>
</evidence>
<evidence type="ECO:0000256" key="3">
    <source>
        <dbReference type="ARBA" id="ARBA00022691"/>
    </source>
</evidence>
<dbReference type="PANTHER" id="PTHR30307">
    <property type="entry name" value="S-ADENOSYLMETHIONINE:TRNA RIBOSYLTRANSFERASE-ISOMERASE"/>
    <property type="match status" value="1"/>
</dbReference>
<dbReference type="EMBL" id="FXUG01000020">
    <property type="protein sequence ID" value="SMP76134.1"/>
    <property type="molecule type" value="Genomic_DNA"/>
</dbReference>
<comment type="subcellular location">
    <subcellularLocation>
        <location evidence="5">Cytoplasm</location>
    </subcellularLocation>
</comment>
<keyword evidence="4 5" id="KW-0671">Queuosine biosynthesis</keyword>
<gene>
    <name evidence="5" type="primary">queA</name>
    <name evidence="6" type="ORF">SAMN06265222_12095</name>
</gene>
<dbReference type="NCBIfam" id="NF001140">
    <property type="entry name" value="PRK00147.1"/>
    <property type="match status" value="1"/>
</dbReference>
<dbReference type="InterPro" id="IPR003699">
    <property type="entry name" value="QueA"/>
</dbReference>
<organism evidence="6 7">
    <name type="scientific">Neorhodopirellula lusitana</name>
    <dbReference type="NCBI Taxonomy" id="445327"/>
    <lineage>
        <taxon>Bacteria</taxon>
        <taxon>Pseudomonadati</taxon>
        <taxon>Planctomycetota</taxon>
        <taxon>Planctomycetia</taxon>
        <taxon>Pirellulales</taxon>
        <taxon>Pirellulaceae</taxon>
        <taxon>Neorhodopirellula</taxon>
    </lineage>
</organism>
<evidence type="ECO:0000313" key="7">
    <source>
        <dbReference type="Proteomes" id="UP001158067"/>
    </source>
</evidence>
<accession>A0ABY1QNP8</accession>
<dbReference type="Gene3D" id="3.40.1780.10">
    <property type="entry name" value="QueA-like"/>
    <property type="match status" value="1"/>
</dbReference>
<dbReference type="SUPFAM" id="SSF111337">
    <property type="entry name" value="QueA-like"/>
    <property type="match status" value="1"/>
</dbReference>
<protein>
    <recommendedName>
        <fullName evidence="5">S-adenosylmethionine:tRNA ribosyltransferase-isomerase</fullName>
        <ecNumber evidence="5">2.4.99.17</ecNumber>
    </recommendedName>
    <alternativeName>
        <fullName evidence="5">Queuosine biosynthesis protein QueA</fullName>
    </alternativeName>
</protein>
<keyword evidence="7" id="KW-1185">Reference proteome</keyword>
<evidence type="ECO:0000256" key="2">
    <source>
        <dbReference type="ARBA" id="ARBA00022679"/>
    </source>
</evidence>
<comment type="similarity">
    <text evidence="5">Belongs to the QueA family.</text>
</comment>
<dbReference type="InterPro" id="IPR042119">
    <property type="entry name" value="QueA_dom2"/>
</dbReference>
<dbReference type="InterPro" id="IPR042118">
    <property type="entry name" value="QueA_dom1"/>
</dbReference>
<dbReference type="PANTHER" id="PTHR30307:SF0">
    <property type="entry name" value="S-ADENOSYLMETHIONINE:TRNA RIBOSYLTRANSFERASE-ISOMERASE"/>
    <property type="match status" value="1"/>
</dbReference>
<dbReference type="RefSeq" id="WP_283435180.1">
    <property type="nucleotide sequence ID" value="NZ_FXUG01000020.1"/>
</dbReference>
<evidence type="ECO:0000256" key="1">
    <source>
        <dbReference type="ARBA" id="ARBA00022490"/>
    </source>
</evidence>
<dbReference type="Gene3D" id="2.40.10.240">
    <property type="entry name" value="QueA-like"/>
    <property type="match status" value="1"/>
</dbReference>